<dbReference type="SUPFAM" id="SSF53850">
    <property type="entry name" value="Periplasmic binding protein-like II"/>
    <property type="match status" value="1"/>
</dbReference>
<dbReference type="Proteomes" id="UP000219331">
    <property type="component" value="Unassembled WGS sequence"/>
</dbReference>
<dbReference type="PANTHER" id="PTHR42928:SF5">
    <property type="entry name" value="BLR1237 PROTEIN"/>
    <property type="match status" value="1"/>
</dbReference>
<dbReference type="OrthoDB" id="9780943at2"/>
<dbReference type="InterPro" id="IPR042100">
    <property type="entry name" value="Bug_dom1"/>
</dbReference>
<dbReference type="RefSeq" id="WP_067219294.1">
    <property type="nucleotide sequence ID" value="NZ_MBQE01000002.1"/>
</dbReference>
<dbReference type="AlphaFoldDB" id="A0A285SGE2"/>
<keyword evidence="4" id="KW-1185">Reference proteome</keyword>
<keyword evidence="2" id="KW-0732">Signal</keyword>
<feature type="chain" id="PRO_5011780319" evidence="2">
    <location>
        <begin position="26"/>
        <end position="324"/>
    </location>
</feature>
<dbReference type="CDD" id="cd07012">
    <property type="entry name" value="PBP2_Bug_TTT"/>
    <property type="match status" value="1"/>
</dbReference>
<keyword evidence="3" id="KW-0675">Receptor</keyword>
<organism evidence="3 4">
    <name type="scientific">Stappia indica</name>
    <dbReference type="NCBI Taxonomy" id="538381"/>
    <lineage>
        <taxon>Bacteria</taxon>
        <taxon>Pseudomonadati</taxon>
        <taxon>Pseudomonadota</taxon>
        <taxon>Alphaproteobacteria</taxon>
        <taxon>Hyphomicrobiales</taxon>
        <taxon>Stappiaceae</taxon>
        <taxon>Stappia</taxon>
    </lineage>
</organism>
<dbReference type="Pfam" id="PF03401">
    <property type="entry name" value="TctC"/>
    <property type="match status" value="1"/>
</dbReference>
<reference evidence="3 4" key="1">
    <citation type="submission" date="2017-08" db="EMBL/GenBank/DDBJ databases">
        <authorList>
            <person name="de Groot N.N."/>
        </authorList>
    </citation>
    <scope>NUCLEOTIDE SEQUENCE [LARGE SCALE GENOMIC DNA]</scope>
    <source>
        <strain evidence="3 4">USBA 352</strain>
    </source>
</reference>
<accession>A0A285SGE2</accession>
<dbReference type="Gene3D" id="3.40.190.10">
    <property type="entry name" value="Periplasmic binding protein-like II"/>
    <property type="match status" value="1"/>
</dbReference>
<dbReference type="EMBL" id="OBML01000005">
    <property type="protein sequence ID" value="SOC06954.1"/>
    <property type="molecule type" value="Genomic_DNA"/>
</dbReference>
<proteinExistence type="inferred from homology"/>
<dbReference type="STRING" id="538381.GCA_001696535_02031"/>
<dbReference type="Gene3D" id="3.40.190.150">
    <property type="entry name" value="Bordetella uptake gene, domain 1"/>
    <property type="match status" value="1"/>
</dbReference>
<evidence type="ECO:0000313" key="3">
    <source>
        <dbReference type="EMBL" id="SOC06954.1"/>
    </source>
</evidence>
<comment type="similarity">
    <text evidence="1">Belongs to the UPF0065 (bug) family.</text>
</comment>
<evidence type="ECO:0000256" key="1">
    <source>
        <dbReference type="ARBA" id="ARBA00006987"/>
    </source>
</evidence>
<name>A0A285SGE2_9HYPH</name>
<sequence>MNRRNFVLAASCIAATIGLATPVLAAGYPDRPVTLVVPFSPGGGTDLLARLVSSKLETALGAPVVVDNRPGASGAVAGAYVKTQPADGYTLLFGTSSTNAISPVLHEDKMGDMLTGLDPVSLVANSALILVVPASSPITDLKGYVEASKERPLTYGTFGVGSTPHLLGTLFASKAGADMIHVPYKGSAPAVADVTGGHTDSAFLTVTALTASLQDEAMRGLAVAAEGRLPQFPDIPTFAEEGYDSLDDAGWFGIFAPAGVPAEIRTQVSEAIRSVLGQPEAQEEFAKLGVTAQGSSPEELEKKRDASVALVRHILATTDIDISK</sequence>
<protein>
    <submittedName>
        <fullName evidence="3">Tripartite-type tricarboxylate transporter, receptor component TctC</fullName>
    </submittedName>
</protein>
<feature type="signal peptide" evidence="2">
    <location>
        <begin position="1"/>
        <end position="25"/>
    </location>
</feature>
<evidence type="ECO:0000256" key="2">
    <source>
        <dbReference type="SAM" id="SignalP"/>
    </source>
</evidence>
<gene>
    <name evidence="3" type="ORF">SAMN05421512_105260</name>
</gene>
<evidence type="ECO:0000313" key="4">
    <source>
        <dbReference type="Proteomes" id="UP000219331"/>
    </source>
</evidence>
<dbReference type="PANTHER" id="PTHR42928">
    <property type="entry name" value="TRICARBOXYLATE-BINDING PROTEIN"/>
    <property type="match status" value="1"/>
</dbReference>
<dbReference type="PIRSF" id="PIRSF017082">
    <property type="entry name" value="YflP"/>
    <property type="match status" value="1"/>
</dbReference>
<dbReference type="InterPro" id="IPR005064">
    <property type="entry name" value="BUG"/>
</dbReference>